<dbReference type="GO" id="GO:0003723">
    <property type="term" value="F:RNA binding"/>
    <property type="evidence" value="ECO:0007669"/>
    <property type="project" value="InterPro"/>
</dbReference>
<accession>A0A401H8B6</accession>
<dbReference type="AlphaFoldDB" id="A0A401H8B6"/>
<dbReference type="Proteomes" id="UP000291213">
    <property type="component" value="Unassembled WGS sequence"/>
</dbReference>
<comment type="caution">
    <text evidence="4">The sequence shown here is derived from an EMBL/GenBank/DDBJ whole genome shotgun (WGS) entry which is preliminary data.</text>
</comment>
<evidence type="ECO:0000313" key="4">
    <source>
        <dbReference type="EMBL" id="GBF08661.1"/>
    </source>
</evidence>
<dbReference type="InterPro" id="IPR020103">
    <property type="entry name" value="PsdUridine_synth_cat_dom_sf"/>
</dbReference>
<sequence>MLNAALPCRTADWALEELLGLPHARGPEALIMFPWGFRVVESRVDWEGRRGWVLYFVRKRLLSTPTAAGVLSRLLGCRLYSYAGLKDACSVSWQHVSLYRCRRRPARVKAYNGRMEAWLLKRGVYVYPGGHKGNMFSIRLETRGGCRASRLEWIPAHYGPQRFGVFRPNSHIYSILYSTGKWDLLARELRYRYPLERRISPGDYESRILADISRGLAPPLGQRLDSIIAEALRSYIFNRALTRAIELGASLWSLAEFEADTVCGSKTYKVPAVRLPSRLLYNSRTSWSRLVARVMEEDGIDPGILPSRGGWRPLLYPVCRYRCRRVGDSELSIHLHLPPGAFATVALLAHYAILWTDSYADCS</sequence>
<dbReference type="Gene3D" id="3.30.2350.20">
    <property type="entry name" value="TruD, catalytic domain"/>
    <property type="match status" value="1"/>
</dbReference>
<feature type="domain" description="TRUD" evidence="3">
    <location>
        <begin position="153"/>
        <end position="317"/>
    </location>
</feature>
<dbReference type="PROSITE" id="PS50984">
    <property type="entry name" value="TRUD"/>
    <property type="match status" value="1"/>
</dbReference>
<dbReference type="InterPro" id="IPR042214">
    <property type="entry name" value="TruD_catalytic"/>
</dbReference>
<gene>
    <name evidence="4" type="ORF">apy_03860</name>
</gene>
<dbReference type="EMBL" id="BDMD01000015">
    <property type="protein sequence ID" value="GBF08661.1"/>
    <property type="molecule type" value="Genomic_DNA"/>
</dbReference>
<protein>
    <submittedName>
        <fullName evidence="4">tRNA pseudouridine synthase D</fullName>
    </submittedName>
</protein>
<proteinExistence type="inferred from homology"/>
<dbReference type="RefSeq" id="WP_131159713.1">
    <property type="nucleotide sequence ID" value="NZ_BDMD01000015.1"/>
</dbReference>
<dbReference type="GO" id="GO:0001522">
    <property type="term" value="P:pseudouridine synthesis"/>
    <property type="evidence" value="ECO:0007669"/>
    <property type="project" value="InterPro"/>
</dbReference>
<name>A0A401H8B6_AERPX</name>
<dbReference type="GO" id="GO:0009982">
    <property type="term" value="F:pseudouridine synthase activity"/>
    <property type="evidence" value="ECO:0007669"/>
    <property type="project" value="InterPro"/>
</dbReference>
<organism evidence="4 5">
    <name type="scientific">Aeropyrum pernix</name>
    <dbReference type="NCBI Taxonomy" id="56636"/>
    <lineage>
        <taxon>Archaea</taxon>
        <taxon>Thermoproteota</taxon>
        <taxon>Thermoprotei</taxon>
        <taxon>Desulfurococcales</taxon>
        <taxon>Desulfurococcaceae</taxon>
        <taxon>Aeropyrum</taxon>
    </lineage>
</organism>
<dbReference type="Gene3D" id="3.30.70.3160">
    <property type="match status" value="1"/>
</dbReference>
<evidence type="ECO:0000256" key="2">
    <source>
        <dbReference type="ARBA" id="ARBA00023235"/>
    </source>
</evidence>
<keyword evidence="2" id="KW-0413">Isomerase</keyword>
<reference evidence="4 5" key="1">
    <citation type="submission" date="2017-02" db="EMBL/GenBank/DDBJ databases">
        <title>isolation and characterization of a novel temperate virus Aeropyrum globular virus 1 infecting hyperthermophilic archaeon Aeropyrum.</title>
        <authorList>
            <person name="Yumiya M."/>
            <person name="Yoshida T."/>
            <person name="Sako Y."/>
        </authorList>
    </citation>
    <scope>NUCLEOTIDE SEQUENCE [LARGE SCALE GENOMIC DNA]</scope>
    <source>
        <strain evidence="4 5">YK1-12-2013</strain>
    </source>
</reference>
<comment type="similarity">
    <text evidence="1">Belongs to the pseudouridine synthase TruD family.</text>
</comment>
<dbReference type="SUPFAM" id="SSF55120">
    <property type="entry name" value="Pseudouridine synthase"/>
    <property type="match status" value="1"/>
</dbReference>
<dbReference type="InterPro" id="IPR001656">
    <property type="entry name" value="PsdUridine_synth_TruD"/>
</dbReference>
<dbReference type="InterPro" id="IPR011760">
    <property type="entry name" value="PsdUridine_synth_TruD_insert"/>
</dbReference>
<evidence type="ECO:0000313" key="5">
    <source>
        <dbReference type="Proteomes" id="UP000291213"/>
    </source>
</evidence>
<dbReference type="Pfam" id="PF01142">
    <property type="entry name" value="TruD"/>
    <property type="match status" value="1"/>
</dbReference>
<evidence type="ECO:0000259" key="3">
    <source>
        <dbReference type="PROSITE" id="PS50984"/>
    </source>
</evidence>
<evidence type="ECO:0000256" key="1">
    <source>
        <dbReference type="ARBA" id="ARBA00007953"/>
    </source>
</evidence>
<dbReference type="OrthoDB" id="1798at2157"/>